<sequence length="253" mass="26417">MESVAPRPLAVTADTRRVPAVMWVARGVGPAPLVLLGHGGSGHKTATRQQMLAERLAGAGVCVVAIDGPLHGERAPRPMAPGEYQAELVARGMDIVVRDMVEDWTAAIAAARATGAGDGGLGYLGMSMGTRFGLPLAAALGHELACVVLGMFGLVQSEALHPGLHDAAELRACAAGVVAPTLWHVTWDDELFARAGQFELFDCVGAADKQVVGFPGEHGTTSPDAVDAWIGFLVRHLIDRPGFDPGNQFACRT</sequence>
<dbReference type="RefSeq" id="WP_367921746.1">
    <property type="nucleotide sequence ID" value="NZ_BAABAC010000049.1"/>
</dbReference>
<keyword evidence="2" id="KW-1185">Reference proteome</keyword>
<evidence type="ECO:0008006" key="3">
    <source>
        <dbReference type="Google" id="ProtNLM"/>
    </source>
</evidence>
<dbReference type="InterPro" id="IPR029058">
    <property type="entry name" value="AB_hydrolase_fold"/>
</dbReference>
<evidence type="ECO:0000313" key="1">
    <source>
        <dbReference type="EMBL" id="MFD1249248.1"/>
    </source>
</evidence>
<comment type="caution">
    <text evidence="1">The sequence shown here is derived from an EMBL/GenBank/DDBJ whole genome shotgun (WGS) entry which is preliminary data.</text>
</comment>
<evidence type="ECO:0000313" key="2">
    <source>
        <dbReference type="Proteomes" id="UP001597229"/>
    </source>
</evidence>
<accession>A0ABW3W426</accession>
<gene>
    <name evidence="1" type="ORF">ACFQ3F_15730</name>
</gene>
<proteinExistence type="predicted"/>
<organism evidence="1 2">
    <name type="scientific">Nocardioides ginsengisoli</name>
    <dbReference type="NCBI Taxonomy" id="363868"/>
    <lineage>
        <taxon>Bacteria</taxon>
        <taxon>Bacillati</taxon>
        <taxon>Actinomycetota</taxon>
        <taxon>Actinomycetes</taxon>
        <taxon>Propionibacteriales</taxon>
        <taxon>Nocardioidaceae</taxon>
        <taxon>Nocardioides</taxon>
    </lineage>
</organism>
<reference evidence="2" key="1">
    <citation type="journal article" date="2019" name="Int. J. Syst. Evol. Microbiol.">
        <title>The Global Catalogue of Microorganisms (GCM) 10K type strain sequencing project: providing services to taxonomists for standard genome sequencing and annotation.</title>
        <authorList>
            <consortium name="The Broad Institute Genomics Platform"/>
            <consortium name="The Broad Institute Genome Sequencing Center for Infectious Disease"/>
            <person name="Wu L."/>
            <person name="Ma J."/>
        </authorList>
    </citation>
    <scope>NUCLEOTIDE SEQUENCE [LARGE SCALE GENOMIC DNA]</scope>
    <source>
        <strain evidence="2">CCUG 52478</strain>
    </source>
</reference>
<dbReference type="Proteomes" id="UP001597229">
    <property type="component" value="Unassembled WGS sequence"/>
</dbReference>
<protein>
    <recommendedName>
        <fullName evidence="3">Alpha/beta hydrolase</fullName>
    </recommendedName>
</protein>
<dbReference type="EMBL" id="JBHTLX010000020">
    <property type="protein sequence ID" value="MFD1249248.1"/>
    <property type="molecule type" value="Genomic_DNA"/>
</dbReference>
<dbReference type="Gene3D" id="3.40.50.1820">
    <property type="entry name" value="alpha/beta hydrolase"/>
    <property type="match status" value="1"/>
</dbReference>
<dbReference type="SUPFAM" id="SSF53474">
    <property type="entry name" value="alpha/beta-Hydrolases"/>
    <property type="match status" value="1"/>
</dbReference>
<name>A0ABW3W426_9ACTN</name>